<accession>A0A815DQD3</accession>
<feature type="domain" description="Zinc finger PHD-type" evidence="5">
    <location>
        <begin position="292"/>
        <end position="348"/>
    </location>
</feature>
<organism evidence="6 7">
    <name type="scientific">Rotaria sordida</name>
    <dbReference type="NCBI Taxonomy" id="392033"/>
    <lineage>
        <taxon>Eukaryota</taxon>
        <taxon>Metazoa</taxon>
        <taxon>Spiralia</taxon>
        <taxon>Gnathifera</taxon>
        <taxon>Rotifera</taxon>
        <taxon>Eurotatoria</taxon>
        <taxon>Bdelloidea</taxon>
        <taxon>Philodinida</taxon>
        <taxon>Philodinidae</taxon>
        <taxon>Rotaria</taxon>
    </lineage>
</organism>
<dbReference type="PROSITE" id="PS01359">
    <property type="entry name" value="ZF_PHD_1"/>
    <property type="match status" value="1"/>
</dbReference>
<dbReference type="Pfam" id="PF13831">
    <property type="entry name" value="PHD_2"/>
    <property type="match status" value="1"/>
</dbReference>
<gene>
    <name evidence="6" type="ORF">RFH988_LOCUS29717</name>
</gene>
<dbReference type="InterPro" id="IPR001965">
    <property type="entry name" value="Znf_PHD"/>
</dbReference>
<dbReference type="InterPro" id="IPR019787">
    <property type="entry name" value="Znf_PHD-finger"/>
</dbReference>
<dbReference type="GO" id="GO:0008270">
    <property type="term" value="F:zinc ion binding"/>
    <property type="evidence" value="ECO:0007669"/>
    <property type="project" value="UniProtKB-KW"/>
</dbReference>
<dbReference type="InterPro" id="IPR050701">
    <property type="entry name" value="Histone_Mod_Regulator"/>
</dbReference>
<dbReference type="InterPro" id="IPR013083">
    <property type="entry name" value="Znf_RING/FYVE/PHD"/>
</dbReference>
<evidence type="ECO:0000256" key="3">
    <source>
        <dbReference type="ARBA" id="ARBA00022771"/>
    </source>
</evidence>
<dbReference type="Proteomes" id="UP000663882">
    <property type="component" value="Unassembled WGS sequence"/>
</dbReference>
<dbReference type="GO" id="GO:0006357">
    <property type="term" value="P:regulation of transcription by RNA polymerase II"/>
    <property type="evidence" value="ECO:0007669"/>
    <property type="project" value="TreeGrafter"/>
</dbReference>
<feature type="domain" description="Zinc finger PHD-type" evidence="5">
    <location>
        <begin position="182"/>
        <end position="225"/>
    </location>
</feature>
<evidence type="ECO:0000313" key="6">
    <source>
        <dbReference type="EMBL" id="CAF1300885.1"/>
    </source>
</evidence>
<dbReference type="SUPFAM" id="SSF57903">
    <property type="entry name" value="FYVE/PHD zinc finger"/>
    <property type="match status" value="1"/>
</dbReference>
<keyword evidence="4" id="KW-0862">Zinc</keyword>
<reference evidence="6" key="1">
    <citation type="submission" date="2021-02" db="EMBL/GenBank/DDBJ databases">
        <authorList>
            <person name="Nowell W R."/>
        </authorList>
    </citation>
    <scope>NUCLEOTIDE SEQUENCE</scope>
</reference>
<dbReference type="CDD" id="cd15571">
    <property type="entry name" value="ePHD"/>
    <property type="match status" value="1"/>
</dbReference>
<dbReference type="Pfam" id="PF10513">
    <property type="entry name" value="EPL1"/>
    <property type="match status" value="1"/>
</dbReference>
<dbReference type="AlphaFoldDB" id="A0A815DQD3"/>
<evidence type="ECO:0000259" key="5">
    <source>
        <dbReference type="SMART" id="SM00249"/>
    </source>
</evidence>
<dbReference type="SMART" id="SM00249">
    <property type="entry name" value="PHD"/>
    <property type="match status" value="2"/>
</dbReference>
<dbReference type="OrthoDB" id="20839at2759"/>
<evidence type="ECO:0000256" key="4">
    <source>
        <dbReference type="ARBA" id="ARBA00022833"/>
    </source>
</evidence>
<dbReference type="InterPro" id="IPR019542">
    <property type="entry name" value="Enhancer_polycomb-like_N"/>
</dbReference>
<evidence type="ECO:0000256" key="1">
    <source>
        <dbReference type="ARBA" id="ARBA00022723"/>
    </source>
</evidence>
<dbReference type="Pfam" id="PF13832">
    <property type="entry name" value="zf-HC5HC2H_2"/>
    <property type="match status" value="1"/>
</dbReference>
<keyword evidence="3" id="KW-0863">Zinc-finger</keyword>
<dbReference type="InterPro" id="IPR019786">
    <property type="entry name" value="Zinc_finger_PHD-type_CS"/>
</dbReference>
<dbReference type="PANTHER" id="PTHR13793">
    <property type="entry name" value="PHD FINGER PROTEINS"/>
    <property type="match status" value="1"/>
</dbReference>
<proteinExistence type="predicted"/>
<dbReference type="Gene3D" id="3.30.40.10">
    <property type="entry name" value="Zinc/RING finger domain, C3HC4 (zinc finger)"/>
    <property type="match status" value="2"/>
</dbReference>
<sequence length="537" mass="63700">MFSSSLQSNFNFIEPLPRFLTIRFGRRKEIHDDDGDYDNEHSGNNREQKFNEIIRPSIISTNADNNSSITITGIRNRDWSFNDDLRHINDKNIPNIKYQLVPSMSNTIKNRSTNFIIDNNGNQYNEYDLDEQDFQWLIAYNQFRIEKHLPELDENIFEYIIQLLEHQCLLAIRQKNYEDTIQCDVCHRIDDVNDLIQCIQCKTIVHKKCYGIDDDENEWLCLSCQCVNDQHLCCLCDKSEGALKILKTSLDEQQQQQQQQWVHLSCAFWLPIIEFDEKMTPILKDTLKYDGRCLICNKTTGVKINCCWKNCQNRFHSLCAIDAGQDMLIAESDDKVLVRLLALCHRHTEKLDLSEKRVQRNKFLENQQKRFIINYSYFSILNSQYDLFRFEQFTSYINLESIKKQTLILPDILESIHTYWVLKRQANNGRSLIDIPNDIFYHGYDKNVNLIEFSRQYHLNHQDETTNFNEDKSNVLQFLTTNVIMSPSSNNNLFIKFTQRNRTYFIDYERNRFCLLDGDKKKRKGFLECLSSIKENL</sequence>
<comment type="caution">
    <text evidence="6">The sequence shown here is derived from an EMBL/GenBank/DDBJ whole genome shotgun (WGS) entry which is preliminary data.</text>
</comment>
<protein>
    <recommendedName>
        <fullName evidence="5">Zinc finger PHD-type domain-containing protein</fullName>
    </recommendedName>
</protein>
<keyword evidence="2" id="KW-0677">Repeat</keyword>
<keyword evidence="1" id="KW-0479">Metal-binding</keyword>
<dbReference type="InterPro" id="IPR011011">
    <property type="entry name" value="Znf_FYVE_PHD"/>
</dbReference>
<dbReference type="EMBL" id="CAJNOO010002840">
    <property type="protein sequence ID" value="CAF1300885.1"/>
    <property type="molecule type" value="Genomic_DNA"/>
</dbReference>
<evidence type="ECO:0000313" key="7">
    <source>
        <dbReference type="Proteomes" id="UP000663882"/>
    </source>
</evidence>
<name>A0A815DQD3_9BILA</name>
<evidence type="ECO:0000256" key="2">
    <source>
        <dbReference type="ARBA" id="ARBA00022737"/>
    </source>
</evidence>
<dbReference type="PANTHER" id="PTHR13793:SF107">
    <property type="entry name" value="BROMODOMAIN-CONTAINING PROTEIN HOMOLOG"/>
    <property type="match status" value="1"/>
</dbReference>